<feature type="chain" id="PRO_5042994967" evidence="1">
    <location>
        <begin position="20"/>
        <end position="70"/>
    </location>
</feature>
<feature type="signal peptide" evidence="1">
    <location>
        <begin position="1"/>
        <end position="19"/>
    </location>
</feature>
<sequence length="70" mass="7767">MNLGSQLVFLSKFITTLEALLKFHALTITTGNSTNLFVTSKLISLYDSFCFTYSFAASDFSITSKRKGLD</sequence>
<organism evidence="2 3">
    <name type="scientific">Clitoria ternatea</name>
    <name type="common">Butterfly pea</name>
    <dbReference type="NCBI Taxonomy" id="43366"/>
    <lineage>
        <taxon>Eukaryota</taxon>
        <taxon>Viridiplantae</taxon>
        <taxon>Streptophyta</taxon>
        <taxon>Embryophyta</taxon>
        <taxon>Tracheophyta</taxon>
        <taxon>Spermatophyta</taxon>
        <taxon>Magnoliopsida</taxon>
        <taxon>eudicotyledons</taxon>
        <taxon>Gunneridae</taxon>
        <taxon>Pentapetalae</taxon>
        <taxon>rosids</taxon>
        <taxon>fabids</taxon>
        <taxon>Fabales</taxon>
        <taxon>Fabaceae</taxon>
        <taxon>Papilionoideae</taxon>
        <taxon>50 kb inversion clade</taxon>
        <taxon>NPAAA clade</taxon>
        <taxon>indigoferoid/millettioid clade</taxon>
        <taxon>Phaseoleae</taxon>
        <taxon>Clitoria</taxon>
    </lineage>
</organism>
<evidence type="ECO:0000256" key="1">
    <source>
        <dbReference type="SAM" id="SignalP"/>
    </source>
</evidence>
<keyword evidence="1" id="KW-0732">Signal</keyword>
<comment type="caution">
    <text evidence="2">The sequence shown here is derived from an EMBL/GenBank/DDBJ whole genome shotgun (WGS) entry which is preliminary data.</text>
</comment>
<dbReference type="EMBL" id="JAYKXN010000002">
    <property type="protein sequence ID" value="KAK7310673.1"/>
    <property type="molecule type" value="Genomic_DNA"/>
</dbReference>
<proteinExistence type="predicted"/>
<evidence type="ECO:0000313" key="2">
    <source>
        <dbReference type="EMBL" id="KAK7310673.1"/>
    </source>
</evidence>
<accession>A0AAN9K5K2</accession>
<dbReference type="AlphaFoldDB" id="A0AAN9K5K2"/>
<reference evidence="2 3" key="1">
    <citation type="submission" date="2024-01" db="EMBL/GenBank/DDBJ databases">
        <title>The genomes of 5 underutilized Papilionoideae crops provide insights into root nodulation and disease resistance.</title>
        <authorList>
            <person name="Yuan L."/>
        </authorList>
    </citation>
    <scope>NUCLEOTIDE SEQUENCE [LARGE SCALE GENOMIC DNA]</scope>
    <source>
        <strain evidence="2">LY-2023</strain>
        <tissue evidence="2">Leaf</tissue>
    </source>
</reference>
<evidence type="ECO:0000313" key="3">
    <source>
        <dbReference type="Proteomes" id="UP001359559"/>
    </source>
</evidence>
<protein>
    <submittedName>
        <fullName evidence="2">Uncharacterized protein</fullName>
    </submittedName>
</protein>
<keyword evidence="3" id="KW-1185">Reference proteome</keyword>
<name>A0AAN9K5K2_CLITE</name>
<gene>
    <name evidence="2" type="ORF">RJT34_08317</name>
</gene>
<dbReference type="Proteomes" id="UP001359559">
    <property type="component" value="Unassembled WGS sequence"/>
</dbReference>